<dbReference type="VEuPathDB" id="FungiDB:PC9H_006712"/>
<dbReference type="Pfam" id="PF18758">
    <property type="entry name" value="KDZ"/>
    <property type="match status" value="1"/>
</dbReference>
<evidence type="ECO:0000256" key="1">
    <source>
        <dbReference type="SAM" id="MobiDB-lite"/>
    </source>
</evidence>
<evidence type="ECO:0000313" key="4">
    <source>
        <dbReference type="Proteomes" id="UP000623687"/>
    </source>
</evidence>
<comment type="caution">
    <text evidence="3">The sequence shown here is derived from an EMBL/GenBank/DDBJ whole genome shotgun (WGS) entry which is preliminary data.</text>
</comment>
<dbReference type="Pfam" id="PF18803">
    <property type="entry name" value="CxC2"/>
    <property type="match status" value="1"/>
</dbReference>
<name>A0A8H7DVV1_PLEOS</name>
<dbReference type="InterPro" id="IPR040521">
    <property type="entry name" value="KDZ"/>
</dbReference>
<evidence type="ECO:0000313" key="3">
    <source>
        <dbReference type="EMBL" id="KAF7430997.1"/>
    </source>
</evidence>
<dbReference type="PANTHER" id="PTHR33096:SF1">
    <property type="entry name" value="CXC1-LIKE CYSTEINE CLUSTER ASSOCIATED WITH KDZ TRANSPOSASES DOMAIN-CONTAINING PROTEIN"/>
    <property type="match status" value="1"/>
</dbReference>
<dbReference type="OrthoDB" id="2804062at2759"/>
<sequence>MSVYLSTYHVREYVSRGTNGEKNEGAHQITRKPKPGRAGQSMKKGNKCRRVHSALDEANASQSDITNSHSRRIRLGANMRSYVRTPRSPQKKKVKIVAPLNNPSCDRWCPNEDVESWAWEDIEELVAEDLDEAEIFVGKKRSQASANPLLEWVQYKQEFIDESLRREARSAEGRAGSCVTCRKAAKHLEAIKPVGMEYTTEDTARERATSEEPMVTTGNPEYRCLECFGSVNECLTCCLMRHEHLPFHRIERWNGNCFVKSSLNTMGLRIQLGHESEGCTNPEPAPKVFVVLHVNGVHNLCVDYCNCETREPRRVQLLRAGWYPATVHYPATCATLELLKHFHGLSLCSKVSAHEYYMNLERLTDNSRVDVPNTRYKAFLRMMRQFRHERMMKRAGRGNIEDGIATAEAGDLALTCAACPQPGINLPDGWQSIPPGSRFLYSLFVAVDANFRLKNRLRSQETLDPGLHTGLAYFVPQKPYNEHILKFASQKDISVCSGFSALARADSKSTSGLRYTGVGMCICARHELIRPLGVGDLQKGERYCNMDYIVLSAIAGLSLMTLTIIYDIACQWKANFPTRMLAFPSSLRIADAVHVDFAIPKCHLLAHQTPCQTPHSLNLKPGVGRTDGEGIERDWSMINPAANSTKEMGAGSRHNTLDDLFSHHNWMKTTGLGLSLRRKYRIAVVEAKRHKELFEEFSESVDNPELIKSWTEMIQDWEQDKSKPNPYVSASAHEGETSVKLKLMEAEHQDIESGMTYGSEKSATGFLAMGLALEESQRRIKLQAATKEMTALQMSQLQEKRVNVQRQIKQFRTEQRIYMPVVDTILQRDEGSKRVAVEDMPLMLPSDLDDELRESGCVDGLSAKEDQLREAQCQDALERIRLTQRAKRHIMIHKRKSQPGQRTGTRARSDFERLDVKISQAAVKYRTAHAALIRFRGGVSVLKQLPYLRDQDICPPPAFDVDNIEPARNLQEAAERLGEGRREIPWIWRTAGVLGDGEDASLNDGLRIEWAKGRARALRWSEEVLLCKEEMRRVRQTFEFRAQQWRTRISGGRSSDDISLLEGLSAYAHSQALVYNNLGHHFCRLWEAAPSKRSKMVAVPGPGTADAAAAEDECLMTTLQAEASRLAADDDDEDSTDDDRDMEEEEDEDS</sequence>
<protein>
    <recommendedName>
        <fullName evidence="2">CxC2-like cysteine cluster KDZ transposase-associated domain-containing protein</fullName>
    </recommendedName>
</protein>
<evidence type="ECO:0000259" key="2">
    <source>
        <dbReference type="Pfam" id="PF18803"/>
    </source>
</evidence>
<dbReference type="InterPro" id="IPR041457">
    <property type="entry name" value="CxC2_KDZ-assoc"/>
</dbReference>
<feature type="region of interest" description="Disordered" evidence="1">
    <location>
        <begin position="16"/>
        <end position="46"/>
    </location>
</feature>
<dbReference type="PANTHER" id="PTHR33096">
    <property type="entry name" value="CXC2 DOMAIN-CONTAINING PROTEIN"/>
    <property type="match status" value="1"/>
</dbReference>
<gene>
    <name evidence="3" type="ORF">PC9H_006712</name>
</gene>
<dbReference type="RefSeq" id="XP_036632275.1">
    <property type="nucleotide sequence ID" value="XM_036776256.1"/>
</dbReference>
<organism evidence="3 4">
    <name type="scientific">Pleurotus ostreatus</name>
    <name type="common">Oyster mushroom</name>
    <name type="synonym">White-rot fungus</name>
    <dbReference type="NCBI Taxonomy" id="5322"/>
    <lineage>
        <taxon>Eukaryota</taxon>
        <taxon>Fungi</taxon>
        <taxon>Dikarya</taxon>
        <taxon>Basidiomycota</taxon>
        <taxon>Agaricomycotina</taxon>
        <taxon>Agaricomycetes</taxon>
        <taxon>Agaricomycetidae</taxon>
        <taxon>Agaricales</taxon>
        <taxon>Pleurotineae</taxon>
        <taxon>Pleurotaceae</taxon>
        <taxon>Pleurotus</taxon>
    </lineage>
</organism>
<dbReference type="EMBL" id="JACETU010000004">
    <property type="protein sequence ID" value="KAF7430997.1"/>
    <property type="molecule type" value="Genomic_DNA"/>
</dbReference>
<dbReference type="Proteomes" id="UP000623687">
    <property type="component" value="Unassembled WGS sequence"/>
</dbReference>
<feature type="domain" description="CxC2-like cysteine cluster KDZ transposase-associated" evidence="2">
    <location>
        <begin position="263"/>
        <end position="367"/>
    </location>
</feature>
<keyword evidence="4" id="KW-1185">Reference proteome</keyword>
<feature type="region of interest" description="Disordered" evidence="1">
    <location>
        <begin position="1119"/>
        <end position="1150"/>
    </location>
</feature>
<reference evidence="3" key="1">
    <citation type="submission" date="2019-07" db="EMBL/GenBank/DDBJ databases">
        <authorList>
            <person name="Palmer J.M."/>
        </authorList>
    </citation>
    <scope>NUCLEOTIDE SEQUENCE</scope>
    <source>
        <strain evidence="3">PC9</strain>
    </source>
</reference>
<dbReference type="GeneID" id="59376530"/>
<accession>A0A8H7DVV1</accession>
<feature type="compositionally biased region" description="Acidic residues" evidence="1">
    <location>
        <begin position="1129"/>
        <end position="1150"/>
    </location>
</feature>
<dbReference type="AlphaFoldDB" id="A0A8H7DVV1"/>
<feature type="compositionally biased region" description="Basic and acidic residues" evidence="1">
    <location>
        <begin position="16"/>
        <end position="25"/>
    </location>
</feature>
<proteinExistence type="predicted"/>